<organism evidence="1 2">
    <name type="scientific">Heterocephalus glaber</name>
    <name type="common">Naked mole rat</name>
    <dbReference type="NCBI Taxonomy" id="10181"/>
    <lineage>
        <taxon>Eukaryota</taxon>
        <taxon>Metazoa</taxon>
        <taxon>Chordata</taxon>
        <taxon>Craniata</taxon>
        <taxon>Vertebrata</taxon>
        <taxon>Euteleostomi</taxon>
        <taxon>Mammalia</taxon>
        <taxon>Eutheria</taxon>
        <taxon>Euarchontoglires</taxon>
        <taxon>Glires</taxon>
        <taxon>Rodentia</taxon>
        <taxon>Hystricomorpha</taxon>
        <taxon>Bathyergidae</taxon>
        <taxon>Heterocephalus</taxon>
    </lineage>
</organism>
<dbReference type="EMBL" id="JH171435">
    <property type="protein sequence ID" value="EHB11755.1"/>
    <property type="molecule type" value="Genomic_DNA"/>
</dbReference>
<reference evidence="1 2" key="1">
    <citation type="journal article" date="2011" name="Nature">
        <title>Genome sequencing reveals insights into physiology and longevity of the naked mole rat.</title>
        <authorList>
            <person name="Kim E.B."/>
            <person name="Fang X."/>
            <person name="Fushan A.A."/>
            <person name="Huang Z."/>
            <person name="Lobanov A.V."/>
            <person name="Han L."/>
            <person name="Marino S.M."/>
            <person name="Sun X."/>
            <person name="Turanov A.A."/>
            <person name="Yang P."/>
            <person name="Yim S.H."/>
            <person name="Zhao X."/>
            <person name="Kasaikina M.V."/>
            <person name="Stoletzki N."/>
            <person name="Peng C."/>
            <person name="Polak P."/>
            <person name="Xiong Z."/>
            <person name="Kiezun A."/>
            <person name="Zhu Y."/>
            <person name="Chen Y."/>
            <person name="Kryukov G.V."/>
            <person name="Zhang Q."/>
            <person name="Peshkin L."/>
            <person name="Yang L."/>
            <person name="Bronson R.T."/>
            <person name="Buffenstein R."/>
            <person name="Wang B."/>
            <person name="Han C."/>
            <person name="Li Q."/>
            <person name="Chen L."/>
            <person name="Zhao W."/>
            <person name="Sunyaev S.R."/>
            <person name="Park T.J."/>
            <person name="Zhang G."/>
            <person name="Wang J."/>
            <person name="Gladyshev V.N."/>
        </authorList>
    </citation>
    <scope>NUCLEOTIDE SEQUENCE [LARGE SCALE GENOMIC DNA]</scope>
</reference>
<dbReference type="GO" id="GO:0009263">
    <property type="term" value="P:deoxyribonucleotide biosynthetic process"/>
    <property type="evidence" value="ECO:0007669"/>
    <property type="project" value="InterPro"/>
</dbReference>
<dbReference type="PANTHER" id="PTHR23409:SF18">
    <property type="entry name" value="RIBONUCLEOSIDE-DIPHOSPHATE REDUCTASE SUBUNIT M2"/>
    <property type="match status" value="1"/>
</dbReference>
<dbReference type="STRING" id="10181.G5BR44"/>
<dbReference type="Pfam" id="PF00268">
    <property type="entry name" value="Ribonuc_red_sm"/>
    <property type="match status" value="1"/>
</dbReference>
<dbReference type="GO" id="GO:0005829">
    <property type="term" value="C:cytosol"/>
    <property type="evidence" value="ECO:0007669"/>
    <property type="project" value="TreeGrafter"/>
</dbReference>
<dbReference type="AlphaFoldDB" id="G5BR44"/>
<dbReference type="GO" id="GO:0004748">
    <property type="term" value="F:ribonucleoside-diphosphate reductase activity, thioredoxin disulfide as acceptor"/>
    <property type="evidence" value="ECO:0007669"/>
    <property type="project" value="TreeGrafter"/>
</dbReference>
<accession>G5BR44</accession>
<dbReference type="InterPro" id="IPR009078">
    <property type="entry name" value="Ferritin-like_SF"/>
</dbReference>
<evidence type="ECO:0000313" key="2">
    <source>
        <dbReference type="Proteomes" id="UP000006813"/>
    </source>
</evidence>
<dbReference type="Gene3D" id="1.10.620.20">
    <property type="entry name" value="Ribonucleotide Reductase, subunit A"/>
    <property type="match status" value="1"/>
</dbReference>
<gene>
    <name evidence="1" type="ORF">GW7_11713</name>
</gene>
<evidence type="ECO:0000313" key="1">
    <source>
        <dbReference type="EMBL" id="EHB11755.1"/>
    </source>
</evidence>
<protein>
    <submittedName>
        <fullName evidence="1">Ribonucleoside-diphosphate reductase subunit M2</fullName>
    </submittedName>
</protein>
<dbReference type="InterPro" id="IPR012348">
    <property type="entry name" value="RNR-like"/>
</dbReference>
<dbReference type="Proteomes" id="UP000006813">
    <property type="component" value="Unassembled WGS sequence"/>
</dbReference>
<dbReference type="InParanoid" id="G5BR44"/>
<sequence length="178" mass="20149">MTDQQREPWCFVICPIQYQGIQHKMGKKAEASFWTAEEMDLSKDIGPWEALRPDKRDFIWHVLACSAASNGIVRENLMEEFSQKFKLQKPTLFMASKLPWKTSILKCTVFLKTLTLKTPKKGSYSSSHPDHVLLGEGKVGLGLDQWLIFSFKKWGLSPASSFPVNLLAEMKLAVTSPA</sequence>
<dbReference type="PANTHER" id="PTHR23409">
    <property type="entry name" value="RIBONUCLEOSIDE-DIPHOSPHATE REDUCTASE SMALL CHAIN"/>
    <property type="match status" value="1"/>
</dbReference>
<dbReference type="InterPro" id="IPR000358">
    <property type="entry name" value="RNR_small_fam"/>
</dbReference>
<proteinExistence type="predicted"/>
<name>G5BR44_HETGA</name>
<dbReference type="SUPFAM" id="SSF47240">
    <property type="entry name" value="Ferritin-like"/>
    <property type="match status" value="1"/>
</dbReference>